<dbReference type="EMBL" id="JBHULM010000009">
    <property type="protein sequence ID" value="MFD2542026.1"/>
    <property type="molecule type" value="Genomic_DNA"/>
</dbReference>
<proteinExistence type="predicted"/>
<reference evidence="3" key="1">
    <citation type="journal article" date="2019" name="Int. J. Syst. Evol. Microbiol.">
        <title>The Global Catalogue of Microorganisms (GCM) 10K type strain sequencing project: providing services to taxonomists for standard genome sequencing and annotation.</title>
        <authorList>
            <consortium name="The Broad Institute Genomics Platform"/>
            <consortium name="The Broad Institute Genome Sequencing Center for Infectious Disease"/>
            <person name="Wu L."/>
            <person name="Ma J."/>
        </authorList>
    </citation>
    <scope>NUCLEOTIDE SEQUENCE [LARGE SCALE GENOMIC DNA]</scope>
    <source>
        <strain evidence="3">KCTC 42808</strain>
    </source>
</reference>
<dbReference type="RefSeq" id="WP_379902367.1">
    <property type="nucleotide sequence ID" value="NZ_JBHULM010000009.1"/>
</dbReference>
<comment type="caution">
    <text evidence="2">The sequence shown here is derived from an EMBL/GenBank/DDBJ whole genome shotgun (WGS) entry which is preliminary data.</text>
</comment>
<keyword evidence="3" id="KW-1185">Reference proteome</keyword>
<organism evidence="2 3">
    <name type="scientific">Lacinutrix gracilariae</name>
    <dbReference type="NCBI Taxonomy" id="1747198"/>
    <lineage>
        <taxon>Bacteria</taxon>
        <taxon>Pseudomonadati</taxon>
        <taxon>Bacteroidota</taxon>
        <taxon>Flavobacteriia</taxon>
        <taxon>Flavobacteriales</taxon>
        <taxon>Flavobacteriaceae</taxon>
        <taxon>Lacinutrix</taxon>
    </lineage>
</organism>
<dbReference type="PANTHER" id="PTHR22916:SF3">
    <property type="entry name" value="UDP-GLCNAC:BETAGAL BETA-1,3-N-ACETYLGLUCOSAMINYLTRANSFERASE-LIKE PROTEIN 1"/>
    <property type="match status" value="1"/>
</dbReference>
<evidence type="ECO:0000313" key="2">
    <source>
        <dbReference type="EMBL" id="MFD2542026.1"/>
    </source>
</evidence>
<protein>
    <submittedName>
        <fullName evidence="2">Glycosyltransferase family 2 protein</fullName>
    </submittedName>
</protein>
<accession>A0ABW5JZT0</accession>
<dbReference type="InterPro" id="IPR029044">
    <property type="entry name" value="Nucleotide-diphossugar_trans"/>
</dbReference>
<evidence type="ECO:0000313" key="3">
    <source>
        <dbReference type="Proteomes" id="UP001597467"/>
    </source>
</evidence>
<evidence type="ECO:0000259" key="1">
    <source>
        <dbReference type="Pfam" id="PF00535"/>
    </source>
</evidence>
<dbReference type="SUPFAM" id="SSF53448">
    <property type="entry name" value="Nucleotide-diphospho-sugar transferases"/>
    <property type="match status" value="1"/>
</dbReference>
<feature type="domain" description="Glycosyltransferase 2-like" evidence="1">
    <location>
        <begin position="29"/>
        <end position="187"/>
    </location>
</feature>
<dbReference type="Gene3D" id="3.90.550.10">
    <property type="entry name" value="Spore Coat Polysaccharide Biosynthesis Protein SpsA, Chain A"/>
    <property type="match status" value="1"/>
</dbReference>
<gene>
    <name evidence="2" type="ORF">ACFSSB_06800</name>
</gene>
<dbReference type="Pfam" id="PF00535">
    <property type="entry name" value="Glycos_transf_2"/>
    <property type="match status" value="1"/>
</dbReference>
<name>A0ABW5JZT0_9FLAO</name>
<dbReference type="PANTHER" id="PTHR22916">
    <property type="entry name" value="GLYCOSYLTRANSFERASE"/>
    <property type="match status" value="1"/>
</dbReference>
<sequence>MNFKDFKSKYQKKDVYETSNKVVQNPILSVCVQTYNHGEYIGQCLDGILMQKTNFSYEILLSEDDSSDETRKICIEYAEKYPETIRLFLHDRKNNIKINGSATGRYCFLWNLKHSNGKYIALCEGDDYWTDPLKLQKQVDFLKAHPDVNICFTRANVLTNNTLKLHEIPKVFNNEPFKYIDLLKKHNFIVTASVMFKKPNPFVLPDWFLKVPFGDISIYKLVAQNKEIQCINEVTCVYRVHDNGIYSGLNLLKARQNYLNFFEIIFPHLDTEEKQVVKVKIKEKHKEIAKIKYSNSKWKMLCYYAYLRLNNLFKS</sequence>
<dbReference type="InterPro" id="IPR001173">
    <property type="entry name" value="Glyco_trans_2-like"/>
</dbReference>
<dbReference type="Proteomes" id="UP001597467">
    <property type="component" value="Unassembled WGS sequence"/>
</dbReference>